<dbReference type="Proteomes" id="UP001634007">
    <property type="component" value="Unassembled WGS sequence"/>
</dbReference>
<feature type="domain" description="Protein kinase" evidence="3">
    <location>
        <begin position="305"/>
        <end position="588"/>
    </location>
</feature>
<dbReference type="Pfam" id="PF23446">
    <property type="entry name" value="LysM1_NFP_LYK"/>
    <property type="match status" value="1"/>
</dbReference>
<reference evidence="4 5" key="1">
    <citation type="submission" date="2024-11" db="EMBL/GenBank/DDBJ databases">
        <title>Chromosome-level genome assembly of Eucalyptus globulus Labill. provides insights into its genome evolution.</title>
        <authorList>
            <person name="Li X."/>
        </authorList>
    </citation>
    <scope>NUCLEOTIDE SEQUENCE [LARGE SCALE GENOMIC DNA]</scope>
    <source>
        <strain evidence="4">CL2024</strain>
        <tissue evidence="4">Fresh tender leaves</tissue>
    </source>
</reference>
<dbReference type="Gene3D" id="1.10.510.10">
    <property type="entry name" value="Transferase(Phosphotransferase) domain 1"/>
    <property type="match status" value="2"/>
</dbReference>
<dbReference type="Pfam" id="PF07714">
    <property type="entry name" value="PK_Tyr_Ser-Thr"/>
    <property type="match status" value="1"/>
</dbReference>
<dbReference type="InterPro" id="IPR059143">
    <property type="entry name" value="NFP_LysM2"/>
</dbReference>
<sequence>MAALLFSSKTIPFLLFTFFSCAQVLAQSPGKGANYSCSSDSLQSCDTYVAYFAQPPDFMDVGNISDLFHVSRRSIIQASNLTSEYNGLVQGQLLLVPIKCGCNGTSYFSNVTYEIMKGDSYYLVSTHAFENLTNWQTVEAANPSLNPNTLEVGTRVMFPLFCRCPSKAQSEAGLNLFITYVWQTNDQVSTVASKFNATPGAIIAENNRNNFTSVIDHPVLIPVSQLPILTQNYSSIPSKRGTNHRWHLVIMTSSVCAALVFLLAISLVYMHGKPKKALDRNGSSLETSDLIPAKEFARSESFELKAVQDKLLSGVSGYLGKPIMYDVRAIMEATADLSEHWKIGKSVFQANINGEILAIKKIKDESSEEMKILQRLYHANLVKLMGVASDIDGPRFLVYEYVHNGSLNKWLHKQCKSSSGSVVLMWIQRLRIALDVANGLQYLHEHAQPSIVHGDIRTSNILLDSRFKAKISNFSMAKPAASPAELKVDIFAFGVLLLELLSGKKAMGMKESGEIGMLWREIREVLDDDGDGGGKREEKLRKWMDPNMDGFFPMDAALSLACLARTCTMEAPCLRPSMAEIVLNLSVLTHSCADNSEGSWASPRLETDEAVQIISPVKAR</sequence>
<dbReference type="PANTHER" id="PTHR45927:SF2">
    <property type="entry name" value="SERINE_THREONINE RECEPTOR-LIKE KINASE NFP"/>
    <property type="match status" value="1"/>
</dbReference>
<evidence type="ECO:0000313" key="5">
    <source>
        <dbReference type="Proteomes" id="UP001634007"/>
    </source>
</evidence>
<keyword evidence="1" id="KW-0472">Membrane</keyword>
<protein>
    <recommendedName>
        <fullName evidence="3">Protein kinase domain-containing protein</fullName>
    </recommendedName>
</protein>
<name>A0ABD3JGX4_EUCGL</name>
<dbReference type="InterPro" id="IPR001245">
    <property type="entry name" value="Ser-Thr/Tyr_kinase_cat_dom"/>
</dbReference>
<dbReference type="Gene3D" id="3.30.200.20">
    <property type="entry name" value="Phosphorylase Kinase, domain 1"/>
    <property type="match status" value="1"/>
</dbReference>
<dbReference type="InterPro" id="IPR056561">
    <property type="entry name" value="NFP_LYK_LysM1"/>
</dbReference>
<dbReference type="InterPro" id="IPR059144">
    <property type="entry name" value="NFP_LysM3"/>
</dbReference>
<dbReference type="PROSITE" id="PS50011">
    <property type="entry name" value="PROTEIN_KINASE_DOM"/>
    <property type="match status" value="1"/>
</dbReference>
<dbReference type="InterPro" id="IPR052611">
    <property type="entry name" value="Plant_RLK_LysM"/>
</dbReference>
<dbReference type="SUPFAM" id="SSF56112">
    <property type="entry name" value="Protein kinase-like (PK-like)"/>
    <property type="match status" value="1"/>
</dbReference>
<keyword evidence="1" id="KW-0812">Transmembrane</keyword>
<evidence type="ECO:0000256" key="1">
    <source>
        <dbReference type="SAM" id="Phobius"/>
    </source>
</evidence>
<dbReference type="Pfam" id="PF23457">
    <property type="entry name" value="LysM2_NFP"/>
    <property type="match status" value="1"/>
</dbReference>
<evidence type="ECO:0000313" key="4">
    <source>
        <dbReference type="EMBL" id="KAL3725879.1"/>
    </source>
</evidence>
<keyword evidence="1" id="KW-1133">Transmembrane helix</keyword>
<keyword evidence="5" id="KW-1185">Reference proteome</keyword>
<dbReference type="Pfam" id="PF23462">
    <property type="entry name" value="LysM3_NFP"/>
    <property type="match status" value="1"/>
</dbReference>
<keyword evidence="2" id="KW-0732">Signal</keyword>
<gene>
    <name evidence="4" type="ORF">ACJRO7_030852</name>
</gene>
<dbReference type="PROSITE" id="PS00109">
    <property type="entry name" value="PROTEIN_KINASE_TYR"/>
    <property type="match status" value="1"/>
</dbReference>
<evidence type="ECO:0000256" key="2">
    <source>
        <dbReference type="SAM" id="SignalP"/>
    </source>
</evidence>
<dbReference type="InterPro" id="IPR011009">
    <property type="entry name" value="Kinase-like_dom_sf"/>
</dbReference>
<feature type="transmembrane region" description="Helical" evidence="1">
    <location>
        <begin position="246"/>
        <end position="270"/>
    </location>
</feature>
<accession>A0ABD3JGX4</accession>
<comment type="caution">
    <text evidence="4">The sequence shown here is derived from an EMBL/GenBank/DDBJ whole genome shotgun (WGS) entry which is preliminary data.</text>
</comment>
<proteinExistence type="predicted"/>
<evidence type="ECO:0000259" key="3">
    <source>
        <dbReference type="PROSITE" id="PS50011"/>
    </source>
</evidence>
<feature type="signal peptide" evidence="2">
    <location>
        <begin position="1"/>
        <end position="26"/>
    </location>
</feature>
<organism evidence="4 5">
    <name type="scientific">Eucalyptus globulus</name>
    <name type="common">Tasmanian blue gum</name>
    <dbReference type="NCBI Taxonomy" id="34317"/>
    <lineage>
        <taxon>Eukaryota</taxon>
        <taxon>Viridiplantae</taxon>
        <taxon>Streptophyta</taxon>
        <taxon>Embryophyta</taxon>
        <taxon>Tracheophyta</taxon>
        <taxon>Spermatophyta</taxon>
        <taxon>Magnoliopsida</taxon>
        <taxon>eudicotyledons</taxon>
        <taxon>Gunneridae</taxon>
        <taxon>Pentapetalae</taxon>
        <taxon>rosids</taxon>
        <taxon>malvids</taxon>
        <taxon>Myrtales</taxon>
        <taxon>Myrtaceae</taxon>
        <taxon>Myrtoideae</taxon>
        <taxon>Eucalypteae</taxon>
        <taxon>Eucalyptus</taxon>
    </lineage>
</organism>
<dbReference type="InterPro" id="IPR000719">
    <property type="entry name" value="Prot_kinase_dom"/>
</dbReference>
<dbReference type="PANTHER" id="PTHR45927">
    <property type="entry name" value="LYSM-DOMAIN RECEPTOR-LIKE KINASE-RELATED"/>
    <property type="match status" value="1"/>
</dbReference>
<dbReference type="EMBL" id="JBJKBG010000008">
    <property type="protein sequence ID" value="KAL3725879.1"/>
    <property type="molecule type" value="Genomic_DNA"/>
</dbReference>
<dbReference type="AlphaFoldDB" id="A0ABD3JGX4"/>
<dbReference type="InterPro" id="IPR008266">
    <property type="entry name" value="Tyr_kinase_AS"/>
</dbReference>
<feature type="chain" id="PRO_5044780117" description="Protein kinase domain-containing protein" evidence="2">
    <location>
        <begin position="27"/>
        <end position="620"/>
    </location>
</feature>